<dbReference type="GO" id="GO:0009378">
    <property type="term" value="F:four-way junction helicase activity"/>
    <property type="evidence" value="ECO:0007669"/>
    <property type="project" value="TreeGrafter"/>
</dbReference>
<evidence type="ECO:0000256" key="2">
    <source>
        <dbReference type="ARBA" id="ARBA00009889"/>
    </source>
</evidence>
<dbReference type="PANTHER" id="PTHR14025">
    <property type="entry name" value="FANCONI ANEMIA GROUP M FANCM FAMILY MEMBER"/>
    <property type="match status" value="1"/>
</dbReference>
<dbReference type="RefSeq" id="XP_015514581.2">
    <property type="nucleotide sequence ID" value="XM_015659095.2"/>
</dbReference>
<evidence type="ECO:0000256" key="7">
    <source>
        <dbReference type="ARBA" id="ARBA00023242"/>
    </source>
</evidence>
<evidence type="ECO:0000259" key="9">
    <source>
        <dbReference type="PROSITE" id="PS51192"/>
    </source>
</evidence>
<dbReference type="InterPro" id="IPR001650">
    <property type="entry name" value="Helicase_C-like"/>
</dbReference>
<dbReference type="InterPro" id="IPR027417">
    <property type="entry name" value="P-loop_NTPase"/>
</dbReference>
<keyword evidence="3" id="KW-0547">Nucleotide-binding</keyword>
<dbReference type="GeneID" id="107220484"/>
<dbReference type="Pfam" id="PF00271">
    <property type="entry name" value="Helicase_C"/>
    <property type="match status" value="1"/>
</dbReference>
<evidence type="ECO:0000256" key="8">
    <source>
        <dbReference type="SAM" id="MobiDB-lite"/>
    </source>
</evidence>
<dbReference type="OrthoDB" id="6513042at2759"/>
<evidence type="ECO:0000256" key="3">
    <source>
        <dbReference type="ARBA" id="ARBA00022741"/>
    </source>
</evidence>
<protein>
    <submittedName>
        <fullName evidence="12">Fanconi anemia group M protein homolog isoform X1</fullName>
    </submittedName>
</protein>
<dbReference type="GO" id="GO:0005524">
    <property type="term" value="F:ATP binding"/>
    <property type="evidence" value="ECO:0007669"/>
    <property type="project" value="UniProtKB-KW"/>
</dbReference>
<keyword evidence="7" id="KW-0539">Nucleus</keyword>
<dbReference type="GO" id="GO:0000400">
    <property type="term" value="F:four-way junction DNA binding"/>
    <property type="evidence" value="ECO:0007669"/>
    <property type="project" value="TreeGrafter"/>
</dbReference>
<dbReference type="Gene3D" id="3.40.50.300">
    <property type="entry name" value="P-loop containing nucleotide triphosphate hydrolases"/>
    <property type="match status" value="2"/>
</dbReference>
<dbReference type="GO" id="GO:0045003">
    <property type="term" value="P:double-strand break repair via synthesis-dependent strand annealing"/>
    <property type="evidence" value="ECO:0007669"/>
    <property type="project" value="TreeGrafter"/>
</dbReference>
<dbReference type="Pfam" id="PF00270">
    <property type="entry name" value="DEAD"/>
    <property type="match status" value="1"/>
</dbReference>
<feature type="domain" description="Helicase C-terminal" evidence="10">
    <location>
        <begin position="387"/>
        <end position="545"/>
    </location>
</feature>
<accession>A0A6J0BJ61</accession>
<dbReference type="GO" id="GO:0043138">
    <property type="term" value="F:3'-5' DNA helicase activity"/>
    <property type="evidence" value="ECO:0007669"/>
    <property type="project" value="InterPro"/>
</dbReference>
<dbReference type="Proteomes" id="UP000829291">
    <property type="component" value="Chromosome 4"/>
</dbReference>
<dbReference type="CDD" id="cd18033">
    <property type="entry name" value="DEXDc_FANCM"/>
    <property type="match status" value="1"/>
</dbReference>
<dbReference type="SUPFAM" id="SSF52540">
    <property type="entry name" value="P-loop containing nucleoside triphosphate hydrolases"/>
    <property type="match status" value="1"/>
</dbReference>
<dbReference type="PROSITE" id="PS51194">
    <property type="entry name" value="HELICASE_CTER"/>
    <property type="match status" value="1"/>
</dbReference>
<dbReference type="InterPro" id="IPR014001">
    <property type="entry name" value="Helicase_ATP-bd"/>
</dbReference>
<evidence type="ECO:0000313" key="11">
    <source>
        <dbReference type="Proteomes" id="UP000829291"/>
    </source>
</evidence>
<keyword evidence="5" id="KW-0347">Helicase</keyword>
<dbReference type="InParanoid" id="A0A6J0BJ61"/>
<comment type="subcellular location">
    <subcellularLocation>
        <location evidence="1">Nucleus</location>
    </subcellularLocation>
</comment>
<dbReference type="PROSITE" id="PS51192">
    <property type="entry name" value="HELICASE_ATP_BIND_1"/>
    <property type="match status" value="1"/>
</dbReference>
<reference evidence="12" key="1">
    <citation type="submission" date="2025-08" db="UniProtKB">
        <authorList>
            <consortium name="RefSeq"/>
        </authorList>
    </citation>
    <scope>IDENTIFICATION</scope>
    <source>
        <tissue evidence="12">Thorax and Abdomen</tissue>
    </source>
</reference>
<feature type="region of interest" description="Disordered" evidence="8">
    <location>
        <begin position="857"/>
        <end position="911"/>
    </location>
</feature>
<feature type="domain" description="Helicase ATP-binding" evidence="9">
    <location>
        <begin position="42"/>
        <end position="210"/>
    </location>
</feature>
<dbReference type="SMART" id="SM00490">
    <property type="entry name" value="HELICc"/>
    <property type="match status" value="1"/>
</dbReference>
<dbReference type="Gene3D" id="1.20.1320.20">
    <property type="entry name" value="hef helicase domain"/>
    <property type="match status" value="1"/>
</dbReference>
<sequence>MELLQRESLISSEPGTKGFDLSAGGNWIYPLNYQFREYQYTITRNALFSNTLVCLPTGLGKTLIAAVVMYNFWRWYPQGKIVFLAPTKPLVAQQISACHNIMGIPSFDTIELTGSMNPKSRKIAWLKKRVIFATPQVFQNDLDKNIAPGALVRCVVIDEAHKALGRHAYCESLRLLRTQSSCHRILALSATPGSRIEDVCQVIQNLCISNLELRDETSPDIVPYLNKRQMDIILVPLDDDLSNFKEKYISIVDRYVRLLVQYHILKGNANAISKGRIFYLYKEFKSKTVRPANYGQIMKTMNRCMSLYHAYDLMIRHGLRAFASFCETHSNDFWMTEEPDLQKLLEEILLYLGPFPNVSPLPDGSVNEIPKDVVFGHTKFQKLKDLLLDHFHKFAARREETRAIVFVEYRDSVNEVYVALLQLKPILRPKMFVGQAGQKRKQQMQAMEAFRSNEANVLISTSVGEEGLDVGEVDLIVCFDISQSSPIRLVQRMGRTGRRRDGRIVMLVTDGKEHQSLKSTIATKDSLNKKVFHSSNVVSALFAESPRMVPPEFEPECSKMHIKLQLKTPTSKGKRKREKMENDVPKENNKKAVGVKNNPVSSMQHEAEKANSSQSSMLQFLKKSSSIEDCGKVSNHVLQSSQSILPAVPVLQSDSIKLLTDDTAAVEFLTLCAIKVSKLEGTLNESNRIDETYLPSSKHDDVADFFNYPVPDLSILSCIASLEECTEYRIPEVTEDYEMDQIDNEVYVMEHNQPNLLEYVDRNSAPAAGEFNYENLFDDSSQSDETVFFDDKEIKQSDRNLKEQLQNVGMHNFENDDKVNDGEQASLQDKGDDWYADLLQDDFFDCISEDLVNTVSEDQKQECEEDNEPPSKGCFESILDESSDSEIPSSQGELDTKRNMRKSIRSSINDTIPVTQNESSIEKYTEKSVTSYLNKAVLGTRNDNHQSISKSSKPSMRHLCRVDSESILKPQLLVNTRNTNESVDSNKQLHGNEKKGSCALNVTDPESRFSQSKQNEFSVSRSDIHSGSNRFNRAAGLANVKIDQLNNSNVNANPYLDEDDDVVFIEEINITAKRDESRRNSINQALNEHYNYDEDDVIIDNEVTVTEKRNANETDADTGASSITQIIQLIENSSSKGLDLSKISKNTQNMSNCCKSNLVKASKKVWPKRDLSPFEQKVPNHDLSDNNTTIASHYFNGNDNSIKNSDVVLKIEEPPEIELDLSDINWDDAFEGGEPFADNNQVSDQLNETINGAYAKADFRNRLSDRREESLLVKKGGSSENNSDSTIILSENTVDDKKSSSETIVDFNLGDYEWDSDFETPANPVESLKQFNRLNNRSSSKKADDTIASRTASNPLLSKLGKSSAVSSSATTPKTELNTKKSEVLKSNESRKYQFDDALDSEDDFFEPYNKGKMGRDIHPKTNYMLTLNKTRTILKGSKISLQEKENIVPTNSGSELTSAFPSNSKHRNIKEKPYYIKGAVVDQNKITALHRHSLKRKKCRDRERKKSKFIDCEAEVSPGTTSGSSGEDADLDGFISYTQQHPETVDMHTHYLQSIKSVHQTGTFHFKKPRVFVPDNEVFSQAVPEDENSTYLLDSFCVSGGEDDLHAESYDESFLEVTEKILDCKKRKHSKHGRACNLKRRKVAEKLYDSNSSEDETENLRKQILDESMLYKRKQ</sequence>
<keyword evidence="11" id="KW-1185">Reference proteome</keyword>
<evidence type="ECO:0000259" key="10">
    <source>
        <dbReference type="PROSITE" id="PS51194"/>
    </source>
</evidence>
<proteinExistence type="inferred from homology"/>
<dbReference type="InterPro" id="IPR039686">
    <property type="entry name" value="FANCM/Mph1-like_ID"/>
</dbReference>
<dbReference type="InterPro" id="IPR011545">
    <property type="entry name" value="DEAD/DEAH_box_helicase_dom"/>
</dbReference>
<gene>
    <name evidence="12" type="primary">LOC107220484</name>
</gene>
<dbReference type="InterPro" id="IPR044749">
    <property type="entry name" value="FANCM_DEXDc"/>
</dbReference>
<evidence type="ECO:0000313" key="12">
    <source>
        <dbReference type="RefSeq" id="XP_015514581.2"/>
    </source>
</evidence>
<feature type="compositionally biased region" description="Low complexity" evidence="8">
    <location>
        <begin position="1356"/>
        <end position="1375"/>
    </location>
</feature>
<evidence type="ECO:0000256" key="5">
    <source>
        <dbReference type="ARBA" id="ARBA00022806"/>
    </source>
</evidence>
<feature type="region of interest" description="Disordered" evidence="8">
    <location>
        <begin position="1333"/>
        <end position="1383"/>
    </location>
</feature>
<dbReference type="GO" id="GO:0036297">
    <property type="term" value="P:interstrand cross-link repair"/>
    <property type="evidence" value="ECO:0007669"/>
    <property type="project" value="TreeGrafter"/>
</dbReference>
<dbReference type="PANTHER" id="PTHR14025:SF20">
    <property type="entry name" value="FANCONI ANEMIA GROUP M PROTEIN"/>
    <property type="match status" value="1"/>
</dbReference>
<dbReference type="GO" id="GO:0005634">
    <property type="term" value="C:nucleus"/>
    <property type="evidence" value="ECO:0007669"/>
    <property type="project" value="UniProtKB-SubCell"/>
</dbReference>
<keyword evidence="4" id="KW-0378">Hydrolase</keyword>
<dbReference type="CDD" id="cd12091">
    <property type="entry name" value="FANCM_ID"/>
    <property type="match status" value="1"/>
</dbReference>
<evidence type="ECO:0000256" key="6">
    <source>
        <dbReference type="ARBA" id="ARBA00022840"/>
    </source>
</evidence>
<dbReference type="SMART" id="SM00487">
    <property type="entry name" value="DEXDc"/>
    <property type="match status" value="1"/>
</dbReference>
<evidence type="ECO:0000256" key="1">
    <source>
        <dbReference type="ARBA" id="ARBA00004123"/>
    </source>
</evidence>
<name>A0A6J0BJ61_NEOLC</name>
<dbReference type="GO" id="GO:0016787">
    <property type="term" value="F:hydrolase activity"/>
    <property type="evidence" value="ECO:0007669"/>
    <property type="project" value="UniProtKB-KW"/>
</dbReference>
<comment type="similarity">
    <text evidence="2">Belongs to the DEAD box helicase family. DEAH subfamily. FANCM sub-subfamily.</text>
</comment>
<organism evidence="12">
    <name type="scientific">Neodiprion lecontei</name>
    <name type="common">Redheaded pine sawfly</name>
    <dbReference type="NCBI Taxonomy" id="441921"/>
    <lineage>
        <taxon>Eukaryota</taxon>
        <taxon>Metazoa</taxon>
        <taxon>Ecdysozoa</taxon>
        <taxon>Arthropoda</taxon>
        <taxon>Hexapoda</taxon>
        <taxon>Insecta</taxon>
        <taxon>Pterygota</taxon>
        <taxon>Neoptera</taxon>
        <taxon>Endopterygota</taxon>
        <taxon>Hymenoptera</taxon>
        <taxon>Tenthredinoidea</taxon>
        <taxon>Diprionidae</taxon>
        <taxon>Diprioninae</taxon>
        <taxon>Neodiprion</taxon>
    </lineage>
</organism>
<keyword evidence="6" id="KW-0067">ATP-binding</keyword>
<evidence type="ECO:0000256" key="4">
    <source>
        <dbReference type="ARBA" id="ARBA00022801"/>
    </source>
</evidence>
<dbReference type="KEGG" id="nlo:107220484"/>
<dbReference type="FunCoup" id="A0A6J0BJ61">
    <property type="interactions" value="398"/>
</dbReference>